<organism evidence="1">
    <name type="scientific">Macaca fascicularis</name>
    <name type="common">Crab-eating macaque</name>
    <name type="synonym">Cynomolgus monkey</name>
    <dbReference type="NCBI Taxonomy" id="9541"/>
    <lineage>
        <taxon>Eukaryota</taxon>
        <taxon>Metazoa</taxon>
        <taxon>Chordata</taxon>
        <taxon>Craniata</taxon>
        <taxon>Vertebrata</taxon>
        <taxon>Euteleostomi</taxon>
        <taxon>Mammalia</taxon>
        <taxon>Eutheria</taxon>
        <taxon>Euarchontoglires</taxon>
        <taxon>Primates</taxon>
        <taxon>Haplorrhini</taxon>
        <taxon>Catarrhini</taxon>
        <taxon>Cercopithecidae</taxon>
        <taxon>Cercopithecinae</taxon>
        <taxon>Macaca</taxon>
    </lineage>
</organism>
<name>I7G6M6_MACFA</name>
<evidence type="ECO:0000313" key="1">
    <source>
        <dbReference type="EMBL" id="BAE90096.1"/>
    </source>
</evidence>
<protein>
    <submittedName>
        <fullName evidence="1">Macaca fascicularis brain cDNA clone: QflA-20683, similar to human hypothetical protein FLJ35382 (FLJ35382), mRNA, RefSeq: NM_152608.2</fullName>
    </submittedName>
</protein>
<proteinExistence type="evidence at transcript level"/>
<dbReference type="EMBL" id="AB173034">
    <property type="protein sequence ID" value="BAE90096.1"/>
    <property type="molecule type" value="mRNA"/>
</dbReference>
<reference evidence="1" key="1">
    <citation type="journal article" date="2007" name="PLoS Biol.">
        <title>Rate of evolution in brain-expressed genes in humans and other primates.</title>
        <authorList>
            <person name="Wang H.-Y."/>
            <person name="Chien H.-C."/>
            <person name="Osada N."/>
            <person name="Hashimoto K."/>
            <person name="Sugano S."/>
            <person name="Gojobori T."/>
            <person name="Chou C.-K."/>
            <person name="Tsai S.-F."/>
            <person name="Wu C.-I."/>
            <person name="Shen C.-K.J."/>
        </authorList>
    </citation>
    <scope>NUCLEOTIDE SEQUENCE</scope>
</reference>
<dbReference type="AlphaFoldDB" id="I7G6M6"/>
<accession>I7G6M6</accession>
<sequence length="49" mass="5748">MQGESVFSRVLTCELQPFRVLLDISKNLEKRRLDSFDLLQSLEMPGYML</sequence>